<comment type="caution">
    <text evidence="2">The sequence shown here is derived from an EMBL/GenBank/DDBJ whole genome shotgun (WGS) entry which is preliminary data.</text>
</comment>
<dbReference type="RefSeq" id="WP_117527361.1">
    <property type="nucleotide sequence ID" value="NZ_JAQDKA010000013.1"/>
</dbReference>
<keyword evidence="1" id="KW-0732">Signal</keyword>
<name>A0A3E2TRD1_9FIRM</name>
<dbReference type="PROSITE" id="PS51257">
    <property type="entry name" value="PROKAR_LIPOPROTEIN"/>
    <property type="match status" value="1"/>
</dbReference>
<gene>
    <name evidence="2" type="ORF">DW070_04015</name>
</gene>
<evidence type="ECO:0000313" key="3">
    <source>
        <dbReference type="Proteomes" id="UP000260773"/>
    </source>
</evidence>
<feature type="signal peptide" evidence="1">
    <location>
        <begin position="1"/>
        <end position="20"/>
    </location>
</feature>
<feature type="chain" id="PRO_5039486712" description="DUF5105 domain-containing protein" evidence="1">
    <location>
        <begin position="21"/>
        <end position="221"/>
    </location>
</feature>
<accession>A0A3E2TRD1</accession>
<dbReference type="Proteomes" id="UP000260773">
    <property type="component" value="Unassembled WGS sequence"/>
</dbReference>
<evidence type="ECO:0000313" key="2">
    <source>
        <dbReference type="EMBL" id="RGB81310.1"/>
    </source>
</evidence>
<sequence>MKFKYSLPCLLLLVVMLTGCGRNFDSSGYVTSIMDTLYKGDYTSYMDFTGVSRSDVSLYRDQWLTSSAEAFMTAFGAGTPSEETTDRIIALLTQLYANASYEVTAETPASDGSPKTVQLSIRPLNILKDNYDAIQIYVHSFNEKNADFSYADLTEEAYYDTYLDGILTILESHLADMTFGEATTLDIPLEKNSDGLYTISEDTLTAIQNTLLPWPETDTQQ</sequence>
<evidence type="ECO:0008006" key="4">
    <source>
        <dbReference type="Google" id="ProtNLM"/>
    </source>
</evidence>
<dbReference type="EMBL" id="QVEP01000006">
    <property type="protein sequence ID" value="RGB81310.1"/>
    <property type="molecule type" value="Genomic_DNA"/>
</dbReference>
<proteinExistence type="predicted"/>
<evidence type="ECO:0000256" key="1">
    <source>
        <dbReference type="SAM" id="SignalP"/>
    </source>
</evidence>
<protein>
    <recommendedName>
        <fullName evidence="4">DUF5105 domain-containing protein</fullName>
    </recommendedName>
</protein>
<dbReference type="AlphaFoldDB" id="A0A3E2TRD1"/>
<reference evidence="2 3" key="1">
    <citation type="submission" date="2018-08" db="EMBL/GenBank/DDBJ databases">
        <title>A genome reference for cultivated species of the human gut microbiota.</title>
        <authorList>
            <person name="Zou Y."/>
            <person name="Xue W."/>
            <person name="Luo G."/>
        </authorList>
    </citation>
    <scope>NUCLEOTIDE SEQUENCE [LARGE SCALE GENOMIC DNA]</scope>
    <source>
        <strain evidence="2 3">AF45-17</strain>
    </source>
</reference>
<organism evidence="2 3">
    <name type="scientific">Coprococcus catus</name>
    <dbReference type="NCBI Taxonomy" id="116085"/>
    <lineage>
        <taxon>Bacteria</taxon>
        <taxon>Bacillati</taxon>
        <taxon>Bacillota</taxon>
        <taxon>Clostridia</taxon>
        <taxon>Lachnospirales</taxon>
        <taxon>Lachnospiraceae</taxon>
        <taxon>Coprococcus</taxon>
    </lineage>
</organism>